<dbReference type="Proteomes" id="UP000628775">
    <property type="component" value="Unassembled WGS sequence"/>
</dbReference>
<accession>A0A8J2VLC1</accession>
<dbReference type="AlphaFoldDB" id="A0A8J2VLC1"/>
<dbReference type="EMBL" id="BMIR01000001">
    <property type="protein sequence ID" value="GGE29683.1"/>
    <property type="molecule type" value="Genomic_DNA"/>
</dbReference>
<name>A0A8J2VLC1_9BACL</name>
<reference evidence="1" key="1">
    <citation type="journal article" date="2014" name="Int. J. Syst. Evol. Microbiol.">
        <title>Complete genome sequence of Corynebacterium casei LMG S-19264T (=DSM 44701T), isolated from a smear-ripened cheese.</title>
        <authorList>
            <consortium name="US DOE Joint Genome Institute (JGI-PGF)"/>
            <person name="Walter F."/>
            <person name="Albersmeier A."/>
            <person name="Kalinowski J."/>
            <person name="Ruckert C."/>
        </authorList>
    </citation>
    <scope>NUCLEOTIDE SEQUENCE</scope>
    <source>
        <strain evidence="1">CGMCC 1.15371</strain>
    </source>
</reference>
<comment type="caution">
    <text evidence="1">The sequence shown here is derived from an EMBL/GenBank/DDBJ whole genome shotgun (WGS) entry which is preliminary data.</text>
</comment>
<evidence type="ECO:0000313" key="1">
    <source>
        <dbReference type="EMBL" id="GGE29683.1"/>
    </source>
</evidence>
<keyword evidence="2" id="KW-1185">Reference proteome</keyword>
<sequence length="67" mass="7562">MKECLRTHCLVENFAFAPLETTPHLIVKSHTEGAPETLNDERQSLNLYDPPLRASAKLSVQKTPPIY</sequence>
<organism evidence="1 2">
    <name type="scientific">Pullulanibacillus camelliae</name>
    <dbReference type="NCBI Taxonomy" id="1707096"/>
    <lineage>
        <taxon>Bacteria</taxon>
        <taxon>Bacillati</taxon>
        <taxon>Bacillota</taxon>
        <taxon>Bacilli</taxon>
        <taxon>Bacillales</taxon>
        <taxon>Sporolactobacillaceae</taxon>
        <taxon>Pullulanibacillus</taxon>
    </lineage>
</organism>
<protein>
    <submittedName>
        <fullName evidence="1">Uncharacterized protein</fullName>
    </submittedName>
</protein>
<gene>
    <name evidence="1" type="ORF">GCM10011391_05270</name>
</gene>
<evidence type="ECO:0000313" key="2">
    <source>
        <dbReference type="Proteomes" id="UP000628775"/>
    </source>
</evidence>
<reference evidence="1" key="2">
    <citation type="submission" date="2020-09" db="EMBL/GenBank/DDBJ databases">
        <authorList>
            <person name="Sun Q."/>
            <person name="Zhou Y."/>
        </authorList>
    </citation>
    <scope>NUCLEOTIDE SEQUENCE</scope>
    <source>
        <strain evidence="1">CGMCC 1.15371</strain>
    </source>
</reference>
<proteinExistence type="predicted"/>